<accession>A0A2X4N5B4</accession>
<proteinExistence type="predicted"/>
<dbReference type="PRINTS" id="PR00778">
    <property type="entry name" value="HTHARSR"/>
</dbReference>
<evidence type="ECO:0000256" key="1">
    <source>
        <dbReference type="ARBA" id="ARBA00023015"/>
    </source>
</evidence>
<dbReference type="NCBIfam" id="NF033788">
    <property type="entry name" value="HTH_metalloreg"/>
    <property type="match status" value="1"/>
</dbReference>
<evidence type="ECO:0000313" key="4">
    <source>
        <dbReference type="EMBL" id="QGS08968.1"/>
    </source>
</evidence>
<keyword evidence="5" id="KW-1185">Reference proteome</keyword>
<dbReference type="RefSeq" id="WP_004634100.1">
    <property type="nucleotide sequence ID" value="NZ_CALALO010000001.1"/>
</dbReference>
<evidence type="ECO:0000256" key="3">
    <source>
        <dbReference type="ARBA" id="ARBA00023163"/>
    </source>
</evidence>
<dbReference type="PANTHER" id="PTHR43132:SF6">
    <property type="entry name" value="HTH-TYPE TRANSCRIPTIONAL REPRESSOR CZRA"/>
    <property type="match status" value="1"/>
</dbReference>
<dbReference type="EMBL" id="CP046314">
    <property type="protein sequence ID" value="QGS08968.1"/>
    <property type="molecule type" value="Genomic_DNA"/>
</dbReference>
<dbReference type="SUPFAM" id="SSF46785">
    <property type="entry name" value="Winged helix' DNA-binding domain"/>
    <property type="match status" value="1"/>
</dbReference>
<sequence>MNTLKRVENIPEEKLDKVLALFHLLRNKTRFKILLLLMEKERNVSELEEIIGGTQSAISHQLAELRNMKLVKDRQEKRMRYYSIYDSHVTSIIEAAVSHINEDC</sequence>
<dbReference type="InterPro" id="IPR051011">
    <property type="entry name" value="Metal_resp_trans_reg"/>
</dbReference>
<reference evidence="4 5" key="1">
    <citation type="submission" date="2019-11" db="EMBL/GenBank/DDBJ databases">
        <title>FDA dAtabase for Regulatory Grade micrObial Sequences (FDA-ARGOS): Supporting development and validation of Infectious Disease Dx tests.</title>
        <authorList>
            <person name="Turner S."/>
            <person name="Byrd R."/>
            <person name="Tallon L."/>
            <person name="Sadzewicz L."/>
            <person name="Vavikolanu K."/>
            <person name="Mehta A."/>
            <person name="Aluvathingal J."/>
            <person name="Nadendla S."/>
            <person name="Myers T."/>
            <person name="Yan Y."/>
            <person name="Sichtig H."/>
        </authorList>
    </citation>
    <scope>NUCLEOTIDE SEQUENCE [LARGE SCALE GENOMIC DNA]</scope>
    <source>
        <strain evidence="4 5">FDAARGOS_741</strain>
    </source>
</reference>
<dbReference type="InterPro" id="IPR001845">
    <property type="entry name" value="HTH_ArsR_DNA-bd_dom"/>
</dbReference>
<evidence type="ECO:0000313" key="5">
    <source>
        <dbReference type="Proteomes" id="UP000425411"/>
    </source>
</evidence>
<dbReference type="SMART" id="SM00418">
    <property type="entry name" value="HTH_ARSR"/>
    <property type="match status" value="1"/>
</dbReference>
<dbReference type="InterPro" id="IPR036388">
    <property type="entry name" value="WH-like_DNA-bd_sf"/>
</dbReference>
<keyword evidence="3" id="KW-0804">Transcription</keyword>
<organism evidence="4 5">
    <name type="scientific">Gemella morbillorum</name>
    <dbReference type="NCBI Taxonomy" id="29391"/>
    <lineage>
        <taxon>Bacteria</taxon>
        <taxon>Bacillati</taxon>
        <taxon>Bacillota</taxon>
        <taxon>Bacilli</taxon>
        <taxon>Bacillales</taxon>
        <taxon>Gemellaceae</taxon>
        <taxon>Gemella</taxon>
    </lineage>
</organism>
<dbReference type="CDD" id="cd00090">
    <property type="entry name" value="HTH_ARSR"/>
    <property type="match status" value="1"/>
</dbReference>
<protein>
    <submittedName>
        <fullName evidence="4">Metalloregulator ArsR/SmtB family transcription factor</fullName>
    </submittedName>
</protein>
<dbReference type="InterPro" id="IPR036390">
    <property type="entry name" value="WH_DNA-bd_sf"/>
</dbReference>
<dbReference type="Gene3D" id="1.10.10.10">
    <property type="entry name" value="Winged helix-like DNA-binding domain superfamily/Winged helix DNA-binding domain"/>
    <property type="match status" value="1"/>
</dbReference>
<evidence type="ECO:0000256" key="2">
    <source>
        <dbReference type="ARBA" id="ARBA00023125"/>
    </source>
</evidence>
<dbReference type="PROSITE" id="PS50987">
    <property type="entry name" value="HTH_ARSR_2"/>
    <property type="match status" value="1"/>
</dbReference>
<dbReference type="OrthoDB" id="9794330at2"/>
<dbReference type="Proteomes" id="UP000425411">
    <property type="component" value="Chromosome"/>
</dbReference>
<name>A0A2X4N5B4_9BACL</name>
<keyword evidence="2" id="KW-0238">DNA-binding</keyword>
<dbReference type="InterPro" id="IPR011991">
    <property type="entry name" value="ArsR-like_HTH"/>
</dbReference>
<gene>
    <name evidence="4" type="ORF">FOC49_03330</name>
</gene>
<dbReference type="AlphaFoldDB" id="A0A2X4N5B4"/>
<keyword evidence="1" id="KW-0805">Transcription regulation</keyword>
<dbReference type="GO" id="GO:0003677">
    <property type="term" value="F:DNA binding"/>
    <property type="evidence" value="ECO:0007669"/>
    <property type="project" value="UniProtKB-KW"/>
</dbReference>
<dbReference type="GO" id="GO:0003700">
    <property type="term" value="F:DNA-binding transcription factor activity"/>
    <property type="evidence" value="ECO:0007669"/>
    <property type="project" value="InterPro"/>
</dbReference>
<dbReference type="Pfam" id="PF01022">
    <property type="entry name" value="HTH_5"/>
    <property type="match status" value="1"/>
</dbReference>
<dbReference type="PANTHER" id="PTHR43132">
    <property type="entry name" value="ARSENICAL RESISTANCE OPERON REPRESSOR ARSR-RELATED"/>
    <property type="match status" value="1"/>
</dbReference>
<dbReference type="GeneID" id="93206862"/>